<accession>A0ABW4UKC1</accession>
<evidence type="ECO:0000313" key="2">
    <source>
        <dbReference type="Proteomes" id="UP001597405"/>
    </source>
</evidence>
<dbReference type="Pfam" id="PF06169">
    <property type="entry name" value="DUF982"/>
    <property type="match status" value="1"/>
</dbReference>
<name>A0ABW4UKC1_9HYPH</name>
<evidence type="ECO:0000313" key="1">
    <source>
        <dbReference type="EMBL" id="MFD1986509.1"/>
    </source>
</evidence>
<protein>
    <submittedName>
        <fullName evidence="1">DUF982 domain-containing protein</fullName>
    </submittedName>
</protein>
<reference evidence="2" key="1">
    <citation type="journal article" date="2019" name="Int. J. Syst. Evol. Microbiol.">
        <title>The Global Catalogue of Microorganisms (GCM) 10K type strain sequencing project: providing services to taxonomists for standard genome sequencing and annotation.</title>
        <authorList>
            <consortium name="The Broad Institute Genomics Platform"/>
            <consortium name="The Broad Institute Genome Sequencing Center for Infectious Disease"/>
            <person name="Wu L."/>
            <person name="Ma J."/>
        </authorList>
    </citation>
    <scope>NUCLEOTIDE SEQUENCE [LARGE SCALE GENOMIC DNA]</scope>
    <source>
        <strain evidence="2">CGMCC 1.16225</strain>
    </source>
</reference>
<dbReference type="Proteomes" id="UP001597405">
    <property type="component" value="Unassembled WGS sequence"/>
</dbReference>
<keyword evidence="2" id="KW-1185">Reference proteome</keyword>
<dbReference type="InterPro" id="IPR010385">
    <property type="entry name" value="DUF982"/>
</dbReference>
<dbReference type="RefSeq" id="WP_379103741.1">
    <property type="nucleotide sequence ID" value="NZ_JBHUGZ010000019.1"/>
</dbReference>
<proteinExistence type="predicted"/>
<dbReference type="EMBL" id="JBHUGZ010000019">
    <property type="protein sequence ID" value="MFD1986509.1"/>
    <property type="molecule type" value="Genomic_DNA"/>
</dbReference>
<dbReference type="Gene3D" id="6.10.250.730">
    <property type="match status" value="1"/>
</dbReference>
<gene>
    <name evidence="1" type="ORF">ACFSOZ_29145</name>
</gene>
<sequence>MTFSRPSGSYVVTVSRPNMFSGIPIERRDGTISILSTLPQMADALANDWPSDGPLFLAALAALVGERVGCCSTRDVHRAFIAAAVEADCLPDSYMRK</sequence>
<organism evidence="1 2">
    <name type="scientific">Mesorhizobium newzealandense</name>
    <dbReference type="NCBI Taxonomy" id="1300302"/>
    <lineage>
        <taxon>Bacteria</taxon>
        <taxon>Pseudomonadati</taxon>
        <taxon>Pseudomonadota</taxon>
        <taxon>Alphaproteobacteria</taxon>
        <taxon>Hyphomicrobiales</taxon>
        <taxon>Phyllobacteriaceae</taxon>
        <taxon>Mesorhizobium</taxon>
    </lineage>
</organism>
<comment type="caution">
    <text evidence="1">The sequence shown here is derived from an EMBL/GenBank/DDBJ whole genome shotgun (WGS) entry which is preliminary data.</text>
</comment>